<name>A0A498RAB0_9FIRM</name>
<dbReference type="Proteomes" id="UP000277811">
    <property type="component" value="Unassembled WGS sequence"/>
</dbReference>
<dbReference type="Gene3D" id="3.30.110.60">
    <property type="entry name" value="YhbY-like"/>
    <property type="match status" value="1"/>
</dbReference>
<evidence type="ECO:0000313" key="5">
    <source>
        <dbReference type="Proteomes" id="UP000277811"/>
    </source>
</evidence>
<proteinExistence type="predicted"/>
<gene>
    <name evidence="4" type="ORF">LUCI_3145</name>
</gene>
<dbReference type="OrthoDB" id="9797519at2"/>
<accession>A0A498RAB0</accession>
<dbReference type="PANTHER" id="PTHR40065">
    <property type="entry name" value="RNA-BINDING PROTEIN YHBY"/>
    <property type="match status" value="1"/>
</dbReference>
<reference evidence="4 5" key="1">
    <citation type="submission" date="2018-06" db="EMBL/GenBank/DDBJ databases">
        <authorList>
            <person name="Strepis N."/>
        </authorList>
    </citation>
    <scope>NUCLEOTIDE SEQUENCE [LARGE SCALE GENOMIC DNA]</scope>
    <source>
        <strain evidence="4">LUCI</strain>
    </source>
</reference>
<protein>
    <recommendedName>
        <fullName evidence="3">CRM domain-containing protein</fullName>
    </recommendedName>
</protein>
<keyword evidence="5" id="KW-1185">Reference proteome</keyword>
<dbReference type="SMART" id="SM01103">
    <property type="entry name" value="CRS1_YhbY"/>
    <property type="match status" value="1"/>
</dbReference>
<evidence type="ECO:0000259" key="3">
    <source>
        <dbReference type="PROSITE" id="PS51295"/>
    </source>
</evidence>
<feature type="domain" description="CRM" evidence="3">
    <location>
        <begin position="1"/>
        <end position="96"/>
    </location>
</feature>
<evidence type="ECO:0000313" key="4">
    <source>
        <dbReference type="EMBL" id="VBB07880.1"/>
    </source>
</evidence>
<dbReference type="PROSITE" id="PS51295">
    <property type="entry name" value="CRM"/>
    <property type="match status" value="1"/>
</dbReference>
<dbReference type="PANTHER" id="PTHR40065:SF3">
    <property type="entry name" value="RNA-BINDING PROTEIN YHBY"/>
    <property type="match status" value="1"/>
</dbReference>
<organism evidence="4 5">
    <name type="scientific">Lucifera butyrica</name>
    <dbReference type="NCBI Taxonomy" id="1351585"/>
    <lineage>
        <taxon>Bacteria</taxon>
        <taxon>Bacillati</taxon>
        <taxon>Bacillota</taxon>
        <taxon>Negativicutes</taxon>
        <taxon>Veillonellales</taxon>
        <taxon>Veillonellaceae</taxon>
        <taxon>Lucifera</taxon>
    </lineage>
</organism>
<evidence type="ECO:0000256" key="1">
    <source>
        <dbReference type="ARBA" id="ARBA00022884"/>
    </source>
</evidence>
<dbReference type="InterPro" id="IPR001890">
    <property type="entry name" value="RNA-binding_CRM"/>
</dbReference>
<evidence type="ECO:0000256" key="2">
    <source>
        <dbReference type="PROSITE-ProRule" id="PRU00626"/>
    </source>
</evidence>
<dbReference type="InterPro" id="IPR035920">
    <property type="entry name" value="YhbY-like_sf"/>
</dbReference>
<keyword evidence="1 2" id="KW-0694">RNA-binding</keyword>
<dbReference type="AlphaFoldDB" id="A0A498RAB0"/>
<dbReference type="InterPro" id="IPR051925">
    <property type="entry name" value="RNA-binding_domain"/>
</dbReference>
<sequence>MLTGKQKRYLRSIGSTIEPIVQIGKGGVAQPVIESAKDALLARELIKVRVLQNSPEEPPIAIAFLAESTGAELVQVIGRNGLLYKRNQEKPKLELP</sequence>
<dbReference type="SUPFAM" id="SSF75471">
    <property type="entry name" value="YhbY-like"/>
    <property type="match status" value="1"/>
</dbReference>
<dbReference type="GO" id="GO:0003723">
    <property type="term" value="F:RNA binding"/>
    <property type="evidence" value="ECO:0007669"/>
    <property type="project" value="UniProtKB-UniRule"/>
</dbReference>
<dbReference type="Pfam" id="PF01985">
    <property type="entry name" value="CRS1_YhbY"/>
    <property type="match status" value="1"/>
</dbReference>
<dbReference type="EMBL" id="UPPP01000082">
    <property type="protein sequence ID" value="VBB07880.1"/>
    <property type="molecule type" value="Genomic_DNA"/>
</dbReference>